<dbReference type="Pfam" id="PF07730">
    <property type="entry name" value="HisKA_3"/>
    <property type="match status" value="1"/>
</dbReference>
<gene>
    <name evidence="14" type="ORF">GCM10017577_50590</name>
</gene>
<evidence type="ECO:0000256" key="9">
    <source>
        <dbReference type="SAM" id="Coils"/>
    </source>
</evidence>
<feature type="region of interest" description="Disordered" evidence="10">
    <location>
        <begin position="374"/>
        <end position="403"/>
    </location>
</feature>
<evidence type="ECO:0000313" key="15">
    <source>
        <dbReference type="Proteomes" id="UP001143463"/>
    </source>
</evidence>
<dbReference type="Gene3D" id="1.20.5.1930">
    <property type="match status" value="1"/>
</dbReference>
<reference evidence="14" key="2">
    <citation type="submission" date="2023-01" db="EMBL/GenBank/DDBJ databases">
        <authorList>
            <person name="Sun Q."/>
            <person name="Evtushenko L."/>
        </authorList>
    </citation>
    <scope>NUCLEOTIDE SEQUENCE</scope>
    <source>
        <strain evidence="14">VKM Ac-1069</strain>
    </source>
</reference>
<keyword evidence="15" id="KW-1185">Reference proteome</keyword>
<keyword evidence="11" id="KW-0472">Membrane</keyword>
<evidence type="ECO:0000256" key="8">
    <source>
        <dbReference type="ARBA" id="ARBA00023012"/>
    </source>
</evidence>
<dbReference type="InterPro" id="IPR036890">
    <property type="entry name" value="HATPase_C_sf"/>
</dbReference>
<evidence type="ECO:0000256" key="5">
    <source>
        <dbReference type="ARBA" id="ARBA00022741"/>
    </source>
</evidence>
<evidence type="ECO:0000256" key="2">
    <source>
        <dbReference type="ARBA" id="ARBA00012438"/>
    </source>
</evidence>
<dbReference type="Gene3D" id="3.30.565.10">
    <property type="entry name" value="Histidine kinase-like ATPase, C-terminal domain"/>
    <property type="match status" value="1"/>
</dbReference>
<dbReference type="SUPFAM" id="SSF55874">
    <property type="entry name" value="ATPase domain of HSP90 chaperone/DNA topoisomerase II/histidine kinase"/>
    <property type="match status" value="1"/>
</dbReference>
<dbReference type="InterPro" id="IPR050482">
    <property type="entry name" value="Sensor_HK_TwoCompSys"/>
</dbReference>
<evidence type="ECO:0000313" key="14">
    <source>
        <dbReference type="EMBL" id="GLL13914.1"/>
    </source>
</evidence>
<feature type="coiled-coil region" evidence="9">
    <location>
        <begin position="148"/>
        <end position="182"/>
    </location>
</feature>
<evidence type="ECO:0000256" key="10">
    <source>
        <dbReference type="SAM" id="MobiDB-lite"/>
    </source>
</evidence>
<evidence type="ECO:0000256" key="7">
    <source>
        <dbReference type="ARBA" id="ARBA00022840"/>
    </source>
</evidence>
<name>A0A9W6LB53_9PSEU</name>
<keyword evidence="11" id="KW-1133">Transmembrane helix</keyword>
<keyword evidence="5" id="KW-0547">Nucleotide-binding</keyword>
<keyword evidence="4" id="KW-0808">Transferase</keyword>
<feature type="domain" description="Signal transduction histidine kinase subgroup 3 dimerisation and phosphoacceptor" evidence="13">
    <location>
        <begin position="181"/>
        <end position="242"/>
    </location>
</feature>
<dbReference type="AlphaFoldDB" id="A0A9W6LB53"/>
<evidence type="ECO:0000256" key="11">
    <source>
        <dbReference type="SAM" id="Phobius"/>
    </source>
</evidence>
<organism evidence="14 15">
    <name type="scientific">Pseudonocardia halophobica</name>
    <dbReference type="NCBI Taxonomy" id="29401"/>
    <lineage>
        <taxon>Bacteria</taxon>
        <taxon>Bacillati</taxon>
        <taxon>Actinomycetota</taxon>
        <taxon>Actinomycetes</taxon>
        <taxon>Pseudonocardiales</taxon>
        <taxon>Pseudonocardiaceae</taxon>
        <taxon>Pseudonocardia</taxon>
    </lineage>
</organism>
<feature type="transmembrane region" description="Helical" evidence="11">
    <location>
        <begin position="67"/>
        <end position="92"/>
    </location>
</feature>
<feature type="transmembrane region" description="Helical" evidence="11">
    <location>
        <begin position="21"/>
        <end position="47"/>
    </location>
</feature>
<reference evidence="14" key="1">
    <citation type="journal article" date="2014" name="Int. J. Syst. Evol. Microbiol.">
        <title>Complete genome sequence of Corynebacterium casei LMG S-19264T (=DSM 44701T), isolated from a smear-ripened cheese.</title>
        <authorList>
            <consortium name="US DOE Joint Genome Institute (JGI-PGF)"/>
            <person name="Walter F."/>
            <person name="Albersmeier A."/>
            <person name="Kalinowski J."/>
            <person name="Ruckert C."/>
        </authorList>
    </citation>
    <scope>NUCLEOTIDE SEQUENCE</scope>
    <source>
        <strain evidence="14">VKM Ac-1069</strain>
    </source>
</reference>
<keyword evidence="11" id="KW-0812">Transmembrane</keyword>
<evidence type="ECO:0000256" key="6">
    <source>
        <dbReference type="ARBA" id="ARBA00022777"/>
    </source>
</evidence>
<dbReference type="GO" id="GO:0000155">
    <property type="term" value="F:phosphorelay sensor kinase activity"/>
    <property type="evidence" value="ECO:0007669"/>
    <property type="project" value="InterPro"/>
</dbReference>
<comment type="catalytic activity">
    <reaction evidence="1">
        <text>ATP + protein L-histidine = ADP + protein N-phospho-L-histidine.</text>
        <dbReference type="EC" id="2.7.13.3"/>
    </reaction>
</comment>
<feature type="domain" description="Histidine kinase/HSP90-like ATPase" evidence="12">
    <location>
        <begin position="284"/>
        <end position="372"/>
    </location>
</feature>
<feature type="transmembrane region" description="Helical" evidence="11">
    <location>
        <begin position="99"/>
        <end position="119"/>
    </location>
</feature>
<dbReference type="CDD" id="cd16917">
    <property type="entry name" value="HATPase_UhpB-NarQ-NarX-like"/>
    <property type="match status" value="1"/>
</dbReference>
<accession>A0A9W6LB53</accession>
<dbReference type="Pfam" id="PF02518">
    <property type="entry name" value="HATPase_c"/>
    <property type="match status" value="1"/>
</dbReference>
<evidence type="ECO:0000256" key="1">
    <source>
        <dbReference type="ARBA" id="ARBA00000085"/>
    </source>
</evidence>
<dbReference type="PANTHER" id="PTHR24421">
    <property type="entry name" value="NITRATE/NITRITE SENSOR PROTEIN NARX-RELATED"/>
    <property type="match status" value="1"/>
</dbReference>
<dbReference type="GO" id="GO:0046983">
    <property type="term" value="F:protein dimerization activity"/>
    <property type="evidence" value="ECO:0007669"/>
    <property type="project" value="InterPro"/>
</dbReference>
<dbReference type="InterPro" id="IPR011712">
    <property type="entry name" value="Sig_transdc_His_kin_sub3_dim/P"/>
</dbReference>
<keyword evidence="7" id="KW-0067">ATP-binding</keyword>
<keyword evidence="9" id="KW-0175">Coiled coil</keyword>
<dbReference type="GO" id="GO:0016020">
    <property type="term" value="C:membrane"/>
    <property type="evidence" value="ECO:0007669"/>
    <property type="project" value="InterPro"/>
</dbReference>
<keyword evidence="8" id="KW-0902">Two-component regulatory system</keyword>
<proteinExistence type="predicted"/>
<protein>
    <recommendedName>
        <fullName evidence="2">histidine kinase</fullName>
        <ecNumber evidence="2">2.7.13.3</ecNumber>
    </recommendedName>
</protein>
<comment type="caution">
    <text evidence="14">The sequence shown here is derived from an EMBL/GenBank/DDBJ whole genome shotgun (WGS) entry which is preliminary data.</text>
</comment>
<dbReference type="GO" id="GO:0005524">
    <property type="term" value="F:ATP binding"/>
    <property type="evidence" value="ECO:0007669"/>
    <property type="project" value="UniProtKB-KW"/>
</dbReference>
<feature type="transmembrane region" description="Helical" evidence="11">
    <location>
        <begin position="125"/>
        <end position="150"/>
    </location>
</feature>
<dbReference type="EC" id="2.7.13.3" evidence="2"/>
<dbReference type="InterPro" id="IPR003594">
    <property type="entry name" value="HATPase_dom"/>
</dbReference>
<evidence type="ECO:0000259" key="13">
    <source>
        <dbReference type="Pfam" id="PF07730"/>
    </source>
</evidence>
<sequence length="403" mass="41694">MPQGGGRRVVRGVLRRGGPALRVGIEVVAVGVPAVFVLLAAPGPYAWSVTAGLVGCALLPLRHVRPWLAVVGSLWAICGGLGWPAQIVALFALGRRTRLGATLPWLVVVVLAAVVPVLQREVLSWQSVILTVVFAVLSAGSPLGFGLLTATRERLTASLRELEDAREATVAARESAARAEERARIGREVHDAVGHHATLIAVGAAALSASTEEQRTREAAELLRTHAKEALAEMRSALGLVGPAPAGAAGLGGLVDRARETGLDVELVALGTARTLPVAPDQVVYRVVQEALTNAARHSPGSTVRVEVDWRVTDRIRVEVVNGPAGRPARGTFGTGGAGLAGLAERVGAVGGELASGPDAGGFRVCAVLPLAPETPPAGERRVELPDRSPTGRDTDTGPIPIL</sequence>
<dbReference type="Proteomes" id="UP001143463">
    <property type="component" value="Unassembled WGS sequence"/>
</dbReference>
<keyword evidence="3" id="KW-0597">Phosphoprotein</keyword>
<evidence type="ECO:0000256" key="3">
    <source>
        <dbReference type="ARBA" id="ARBA00022553"/>
    </source>
</evidence>
<dbReference type="PANTHER" id="PTHR24421:SF10">
    <property type="entry name" value="NITRATE_NITRITE SENSOR PROTEIN NARQ"/>
    <property type="match status" value="1"/>
</dbReference>
<evidence type="ECO:0000259" key="12">
    <source>
        <dbReference type="Pfam" id="PF02518"/>
    </source>
</evidence>
<feature type="compositionally biased region" description="Basic and acidic residues" evidence="10">
    <location>
        <begin position="379"/>
        <end position="396"/>
    </location>
</feature>
<evidence type="ECO:0000256" key="4">
    <source>
        <dbReference type="ARBA" id="ARBA00022679"/>
    </source>
</evidence>
<dbReference type="EMBL" id="BSFQ01000026">
    <property type="protein sequence ID" value="GLL13914.1"/>
    <property type="molecule type" value="Genomic_DNA"/>
</dbReference>
<keyword evidence="6" id="KW-0418">Kinase</keyword>